<keyword evidence="2" id="KW-1185">Reference proteome</keyword>
<evidence type="ECO:0000313" key="1">
    <source>
        <dbReference type="EMBL" id="KAF5672777.1"/>
    </source>
</evidence>
<organism evidence="1 2">
    <name type="scientific">Fusarium heterosporum</name>
    <dbReference type="NCBI Taxonomy" id="42747"/>
    <lineage>
        <taxon>Eukaryota</taxon>
        <taxon>Fungi</taxon>
        <taxon>Dikarya</taxon>
        <taxon>Ascomycota</taxon>
        <taxon>Pezizomycotina</taxon>
        <taxon>Sordariomycetes</taxon>
        <taxon>Hypocreomycetidae</taxon>
        <taxon>Hypocreales</taxon>
        <taxon>Nectriaceae</taxon>
        <taxon>Fusarium</taxon>
        <taxon>Fusarium heterosporum species complex</taxon>
    </lineage>
</organism>
<protein>
    <submittedName>
        <fullName evidence="1">Uncharacterized protein</fullName>
    </submittedName>
</protein>
<proteinExistence type="predicted"/>
<comment type="caution">
    <text evidence="1">The sequence shown here is derived from an EMBL/GenBank/DDBJ whole genome shotgun (WGS) entry which is preliminary data.</text>
</comment>
<sequence>MSDIDDPGDTFGFGWSRDVYLSCGLCRFFFEDKESVVIFNSKCAARVVEFESSDVLLNKAEKRYHVDCVELATPDLMTGAQLDPDIWSATVHNTYLYDDERPSTPWVERRAKRLRNLFTPKLYDALQFRLPFELCQDIAQHLTRESAVLALRDVWLGGLHRDRSEVGVTVKESTTLYIGYIEIEGLRYVNYFSSALNAEASVTEVTFNKGLPVNIFIANDYLGVRNIIFLPPGEQPDIDREPGVMWSIDRMKSLPFLITGRFDASLPPWVDTSTPPILTIEQGLKLRHLDVFTPDEYSQYESHGYVKEGRQDNNFRRFKWPVIPKLSTLFPKIDPILCDGSFVGYDTTLRAID</sequence>
<dbReference type="OrthoDB" id="5153231at2759"/>
<reference evidence="1 2" key="1">
    <citation type="submission" date="2020-05" db="EMBL/GenBank/DDBJ databases">
        <title>Identification and distribution of gene clusters putatively required for synthesis of sphingolipid metabolism inhibitors in phylogenetically diverse species of the filamentous fungus Fusarium.</title>
        <authorList>
            <person name="Kim H.-S."/>
            <person name="Busman M."/>
            <person name="Brown D.W."/>
            <person name="Divon H."/>
            <person name="Uhlig S."/>
            <person name="Proctor R.H."/>
        </authorList>
    </citation>
    <scope>NUCLEOTIDE SEQUENCE [LARGE SCALE GENOMIC DNA]</scope>
    <source>
        <strain evidence="1 2">NRRL 20693</strain>
    </source>
</reference>
<name>A0A8H5TNP6_FUSHE</name>
<accession>A0A8H5TNP6</accession>
<dbReference type="AlphaFoldDB" id="A0A8H5TNP6"/>
<dbReference type="Proteomes" id="UP000567885">
    <property type="component" value="Unassembled WGS sequence"/>
</dbReference>
<evidence type="ECO:0000313" key="2">
    <source>
        <dbReference type="Proteomes" id="UP000567885"/>
    </source>
</evidence>
<dbReference type="EMBL" id="JAAGWQ010000058">
    <property type="protein sequence ID" value="KAF5672777.1"/>
    <property type="molecule type" value="Genomic_DNA"/>
</dbReference>
<gene>
    <name evidence="1" type="ORF">FHETE_3611</name>
</gene>